<dbReference type="Proteomes" id="UP001642464">
    <property type="component" value="Unassembled WGS sequence"/>
</dbReference>
<feature type="domain" description="SET" evidence="2">
    <location>
        <begin position="33"/>
        <end position="220"/>
    </location>
</feature>
<protein>
    <submittedName>
        <fullName evidence="3">Histone-lysine N-methyltransferase SMYD3</fullName>
    </submittedName>
</protein>
<sequence length="492" mass="54596">MAMALCDGSVPNGERFEAWAPRMLRADAGPVATVMELRKTKELGIHAVARCSIHPDDLIISEQALLRLPPPSAEAQRLLRGFGELGGFLAPALCAPWATTSAEQREACLQLFYAHPGSEKRSQGTHLAACAELLRCWAPLKHSNWTPEELLHFLHIVDLNIHKDDERPQNSEFTGIFVFGSKFSHSCAPNAAWSFDREGRLQYRALCPIAEGDVLTFSYVGNGMNLITSTLLRRERLSALCFVCSCARCQGADMSRRLPCPQCGGSCYPSYPQVDDATLAGSSRDLIQDANIWKCESCKADVKASDLPLEAEEELTELVPRFMQGDPSSAREDAERLWQLRQKAAAVLSKNHWTWFLATFAWLQKCLLCLRNAPIVAFSERDLCTASTEAARWLESAAPENMEQRLCALFLAARLAQHLGCGLTRWGYDIENPLREPPSDRGFVALRKLELMGWELRETCTIGPGSERDLDPNLAQRLPTPPGPPFATSGWV</sequence>
<dbReference type="PANTHER" id="PTHR46455">
    <property type="entry name" value="SET AND MYND DOMAIN CONTAINING, ARTHROPOD-SPECIFIC, MEMBER 4, ISOFORM A"/>
    <property type="match status" value="1"/>
</dbReference>
<dbReference type="CDD" id="cd20071">
    <property type="entry name" value="SET_SMYD"/>
    <property type="match status" value="1"/>
</dbReference>
<evidence type="ECO:0000313" key="4">
    <source>
        <dbReference type="Proteomes" id="UP001642464"/>
    </source>
</evidence>
<name>A0ABP0HP24_9DINO</name>
<dbReference type="InterPro" id="IPR001214">
    <property type="entry name" value="SET_dom"/>
</dbReference>
<accession>A0ABP0HP24</accession>
<dbReference type="PANTHER" id="PTHR46455:SF5">
    <property type="entry name" value="SET AND MYND DOMAIN CONTAINING, ARTHROPOD-SPECIFIC, MEMBER 4, ISOFORM A"/>
    <property type="match status" value="1"/>
</dbReference>
<dbReference type="InterPro" id="IPR046341">
    <property type="entry name" value="SET_dom_sf"/>
</dbReference>
<evidence type="ECO:0000256" key="1">
    <source>
        <dbReference type="SAM" id="MobiDB-lite"/>
    </source>
</evidence>
<feature type="region of interest" description="Disordered" evidence="1">
    <location>
        <begin position="463"/>
        <end position="492"/>
    </location>
</feature>
<gene>
    <name evidence="3" type="ORF">SCF082_LOCUS2889</name>
</gene>
<dbReference type="PROSITE" id="PS50280">
    <property type="entry name" value="SET"/>
    <property type="match status" value="1"/>
</dbReference>
<keyword evidence="4" id="KW-1185">Reference proteome</keyword>
<dbReference type="SUPFAM" id="SSF82199">
    <property type="entry name" value="SET domain"/>
    <property type="match status" value="1"/>
</dbReference>
<reference evidence="3 4" key="1">
    <citation type="submission" date="2024-02" db="EMBL/GenBank/DDBJ databases">
        <authorList>
            <person name="Chen Y."/>
            <person name="Shah S."/>
            <person name="Dougan E. K."/>
            <person name="Thang M."/>
            <person name="Chan C."/>
        </authorList>
    </citation>
    <scope>NUCLEOTIDE SEQUENCE [LARGE SCALE GENOMIC DNA]</scope>
</reference>
<dbReference type="Gene3D" id="2.170.270.10">
    <property type="entry name" value="SET domain"/>
    <property type="match status" value="1"/>
</dbReference>
<dbReference type="Pfam" id="PF00856">
    <property type="entry name" value="SET"/>
    <property type="match status" value="1"/>
</dbReference>
<dbReference type="Gene3D" id="1.10.220.160">
    <property type="match status" value="1"/>
</dbReference>
<evidence type="ECO:0000259" key="2">
    <source>
        <dbReference type="PROSITE" id="PS50280"/>
    </source>
</evidence>
<dbReference type="InterPro" id="IPR053010">
    <property type="entry name" value="SET_SmydA-8"/>
</dbReference>
<comment type="caution">
    <text evidence="3">The sequence shown here is derived from an EMBL/GenBank/DDBJ whole genome shotgun (WGS) entry which is preliminary data.</text>
</comment>
<evidence type="ECO:0000313" key="3">
    <source>
        <dbReference type="EMBL" id="CAK8991978.1"/>
    </source>
</evidence>
<dbReference type="EMBL" id="CAXAMM010001447">
    <property type="protein sequence ID" value="CAK8991978.1"/>
    <property type="molecule type" value="Genomic_DNA"/>
</dbReference>
<organism evidence="3 4">
    <name type="scientific">Durusdinium trenchii</name>
    <dbReference type="NCBI Taxonomy" id="1381693"/>
    <lineage>
        <taxon>Eukaryota</taxon>
        <taxon>Sar</taxon>
        <taxon>Alveolata</taxon>
        <taxon>Dinophyceae</taxon>
        <taxon>Suessiales</taxon>
        <taxon>Symbiodiniaceae</taxon>
        <taxon>Durusdinium</taxon>
    </lineage>
</organism>
<proteinExistence type="predicted"/>